<evidence type="ECO:0000313" key="2">
    <source>
        <dbReference type="EMBL" id="KAG0151135.1"/>
    </source>
</evidence>
<dbReference type="EMBL" id="MU167215">
    <property type="protein sequence ID" value="KAG0151135.1"/>
    <property type="molecule type" value="Genomic_DNA"/>
</dbReference>
<keyword evidence="3" id="KW-1185">Reference proteome</keyword>
<feature type="region of interest" description="Disordered" evidence="1">
    <location>
        <begin position="1"/>
        <end position="44"/>
    </location>
</feature>
<dbReference type="Proteomes" id="UP000886653">
    <property type="component" value="Unassembled WGS sequence"/>
</dbReference>
<sequence length="193" mass="21389">MDRELSESRPSSPSTFSSPTDINITSSPPISVHSTDTDQISNTTNSTIRDLIDNTQSTNTHRFHNMSQSADMSTVNPTQQVSLSQSNYSSIPTLSSGNFHSWRMRLVTFLGALNLQDYILKDIEVPTDPTLLNAHTVRNCQALNAIQSTVDEENIEIITNYYSAREAFEVLCKHHGDSGGLSMASLFYDLVNL</sequence>
<comment type="caution">
    <text evidence="2">The sequence shown here is derived from an EMBL/GenBank/DDBJ whole genome shotgun (WGS) entry which is preliminary data.</text>
</comment>
<feature type="compositionally biased region" description="Polar residues" evidence="1">
    <location>
        <begin position="20"/>
        <end position="44"/>
    </location>
</feature>
<protein>
    <submittedName>
        <fullName evidence="2">Uncharacterized protein</fullName>
    </submittedName>
</protein>
<proteinExistence type="predicted"/>
<accession>A0A9P6TGV4</accession>
<feature type="compositionally biased region" description="Low complexity" evidence="1">
    <location>
        <begin position="8"/>
        <end position="19"/>
    </location>
</feature>
<name>A0A9P6TGV4_9BASI</name>
<evidence type="ECO:0000256" key="1">
    <source>
        <dbReference type="SAM" id="MobiDB-lite"/>
    </source>
</evidence>
<reference evidence="2" key="1">
    <citation type="submission" date="2013-11" db="EMBL/GenBank/DDBJ databases">
        <title>Genome sequence of the fusiform rust pathogen reveals effectors for host alternation and coevolution with pine.</title>
        <authorList>
            <consortium name="DOE Joint Genome Institute"/>
            <person name="Smith K."/>
            <person name="Pendleton A."/>
            <person name="Kubisiak T."/>
            <person name="Anderson C."/>
            <person name="Salamov A."/>
            <person name="Aerts A."/>
            <person name="Riley R."/>
            <person name="Clum A."/>
            <person name="Lindquist E."/>
            <person name="Ence D."/>
            <person name="Campbell M."/>
            <person name="Kronenberg Z."/>
            <person name="Feau N."/>
            <person name="Dhillon B."/>
            <person name="Hamelin R."/>
            <person name="Burleigh J."/>
            <person name="Smith J."/>
            <person name="Yandell M."/>
            <person name="Nelson C."/>
            <person name="Grigoriev I."/>
            <person name="Davis J."/>
        </authorList>
    </citation>
    <scope>NUCLEOTIDE SEQUENCE</scope>
    <source>
        <strain evidence="2">G11</strain>
    </source>
</reference>
<dbReference type="AlphaFoldDB" id="A0A9P6TGV4"/>
<gene>
    <name evidence="2" type="ORF">CROQUDRAFT_602436</name>
</gene>
<organism evidence="2 3">
    <name type="scientific">Cronartium quercuum f. sp. fusiforme G11</name>
    <dbReference type="NCBI Taxonomy" id="708437"/>
    <lineage>
        <taxon>Eukaryota</taxon>
        <taxon>Fungi</taxon>
        <taxon>Dikarya</taxon>
        <taxon>Basidiomycota</taxon>
        <taxon>Pucciniomycotina</taxon>
        <taxon>Pucciniomycetes</taxon>
        <taxon>Pucciniales</taxon>
        <taxon>Coleosporiaceae</taxon>
        <taxon>Cronartium</taxon>
    </lineage>
</organism>
<evidence type="ECO:0000313" key="3">
    <source>
        <dbReference type="Proteomes" id="UP000886653"/>
    </source>
</evidence>